<dbReference type="EMBL" id="MQWD01000001">
    <property type="protein sequence ID" value="PAP77249.1"/>
    <property type="molecule type" value="Genomic_DNA"/>
</dbReference>
<dbReference type="AlphaFoldDB" id="A0A271J3G4"/>
<protein>
    <submittedName>
        <fullName evidence="2">Uncharacterized protein</fullName>
    </submittedName>
</protein>
<sequence length="67" mass="6449">MYAAVGGGPGSALGRMAGTSSGASVRDGPAVNRRGLVGLGPLPATRTARGWQVRRAGAGLADSGAAE</sequence>
<feature type="region of interest" description="Disordered" evidence="1">
    <location>
        <begin position="1"/>
        <end position="43"/>
    </location>
</feature>
<evidence type="ECO:0000256" key="1">
    <source>
        <dbReference type="SAM" id="MobiDB-lite"/>
    </source>
</evidence>
<accession>A0A271J3G4</accession>
<proteinExistence type="predicted"/>
<gene>
    <name evidence="2" type="ORF">BSZ37_12800</name>
</gene>
<feature type="compositionally biased region" description="Gly residues" evidence="1">
    <location>
        <begin position="1"/>
        <end position="11"/>
    </location>
</feature>
<organism evidence="2 3">
    <name type="scientific">Rubrivirga marina</name>
    <dbReference type="NCBI Taxonomy" id="1196024"/>
    <lineage>
        <taxon>Bacteria</taxon>
        <taxon>Pseudomonadati</taxon>
        <taxon>Rhodothermota</taxon>
        <taxon>Rhodothermia</taxon>
        <taxon>Rhodothermales</taxon>
        <taxon>Rubricoccaceae</taxon>
        <taxon>Rubrivirga</taxon>
    </lineage>
</organism>
<reference evidence="2 3" key="1">
    <citation type="submission" date="2016-11" db="EMBL/GenBank/DDBJ databases">
        <title>Study of marine rhodopsin-containing bacteria.</title>
        <authorList>
            <person name="Yoshizawa S."/>
            <person name="Kumagai Y."/>
            <person name="Kogure K."/>
        </authorList>
    </citation>
    <scope>NUCLEOTIDE SEQUENCE [LARGE SCALE GENOMIC DNA]</scope>
    <source>
        <strain evidence="2 3">SAORIC-28</strain>
    </source>
</reference>
<evidence type="ECO:0000313" key="2">
    <source>
        <dbReference type="EMBL" id="PAP77249.1"/>
    </source>
</evidence>
<name>A0A271J3G4_9BACT</name>
<keyword evidence="3" id="KW-1185">Reference proteome</keyword>
<comment type="caution">
    <text evidence="2">The sequence shown here is derived from an EMBL/GenBank/DDBJ whole genome shotgun (WGS) entry which is preliminary data.</text>
</comment>
<dbReference type="Proteomes" id="UP000216339">
    <property type="component" value="Unassembled WGS sequence"/>
</dbReference>
<evidence type="ECO:0000313" key="3">
    <source>
        <dbReference type="Proteomes" id="UP000216339"/>
    </source>
</evidence>